<proteinExistence type="predicted"/>
<keyword evidence="2" id="KW-1185">Reference proteome</keyword>
<accession>A0A6B9J0T9</accession>
<evidence type="ECO:0000313" key="2">
    <source>
        <dbReference type="Proteomes" id="UP000432177"/>
    </source>
</evidence>
<organism evidence="1 2">
    <name type="scientific">Klebsiella phage vB_KpnM_15-38_KLPPOU148</name>
    <dbReference type="NCBI Taxonomy" id="2686208"/>
    <lineage>
        <taxon>Viruses</taxon>
        <taxon>Duplodnaviria</taxon>
        <taxon>Heunggongvirae</taxon>
        <taxon>Uroviricota</taxon>
        <taxon>Caudoviricetes</taxon>
        <taxon>Jameshumphriesvirinae</taxon>
        <taxon>Parissaclayvirus</taxon>
        <taxon>Parissaclayvirus POU148</taxon>
    </lineage>
</organism>
<sequence>MFYKNVTLTIGCFNTPRRALMARKMWYFWRKRGFTPEEIPKGPKRKPYLRSR</sequence>
<dbReference type="EMBL" id="MN689778">
    <property type="protein sequence ID" value="QGZ13433.1"/>
    <property type="molecule type" value="Genomic_DNA"/>
</dbReference>
<evidence type="ECO:0000313" key="1">
    <source>
        <dbReference type="EMBL" id="QGZ13433.1"/>
    </source>
</evidence>
<reference evidence="1 2" key="1">
    <citation type="submission" date="2019-11" db="EMBL/GenBank/DDBJ databases">
        <title>Complete Genome Sequence of the Klebsiella phage vB_KpnS_POU148.</title>
        <authorList>
            <person name="Pourcel C."/>
            <person name="Essoh C."/>
        </authorList>
    </citation>
    <scope>NUCLEOTIDE SEQUENCE [LARGE SCALE GENOMIC DNA]</scope>
</reference>
<gene>
    <name evidence="1" type="ORF">KLPPOU148_057</name>
</gene>
<dbReference type="Proteomes" id="UP000432177">
    <property type="component" value="Segment"/>
</dbReference>
<protein>
    <submittedName>
        <fullName evidence="1">Uncharacterized protein</fullName>
    </submittedName>
</protein>
<name>A0A6B9J0T9_9CAUD</name>